<gene>
    <name evidence="1" type="ORF">SAMN02745691_00319</name>
</gene>
<sequence>MFTNKRLSGAYENARIEYFDNTSKYVFMSDSHRGDDGLSDEFTRNQNIFLHALDHYYEDGFVFVEAGDGDELWEQSSYKYLRLAHRDVYNALKKFFDDGRLILLYGNHNIQLKYPQYVRDNCFYYYSEYYERKHKFLYGIEPQEALLMKHRETGQEILTVHGHQGDFFNDQLWRFSLILSRYFWRFMHVIGLHNPSSPSKNLHKRHKIETAYTKWIQLSKTMLICGHTHRPKFPKNGELPYFNTGCCIHSRGINCIEISDGKILMADWIVRANEDGLLEVKRKVVRGPEPLEKYDFNSNPDLNKIILSMKSDDEDDSV</sequence>
<accession>A0A1M6BCC7</accession>
<dbReference type="EMBL" id="FQYT01000003">
    <property type="protein sequence ID" value="SHI46356.1"/>
    <property type="molecule type" value="Genomic_DNA"/>
</dbReference>
<keyword evidence="2" id="KW-1185">Reference proteome</keyword>
<dbReference type="STRING" id="1122934.SAMN02745691_00319"/>
<dbReference type="SUPFAM" id="SSF56300">
    <property type="entry name" value="Metallo-dependent phosphatases"/>
    <property type="match status" value="1"/>
</dbReference>
<dbReference type="PANTHER" id="PTHR34990:SF2">
    <property type="entry name" value="BLL8164 PROTEIN"/>
    <property type="match status" value="1"/>
</dbReference>
<dbReference type="GO" id="GO:0008758">
    <property type="term" value="F:UDP-2,3-diacylglucosamine hydrolase activity"/>
    <property type="evidence" value="ECO:0007669"/>
    <property type="project" value="TreeGrafter"/>
</dbReference>
<dbReference type="AlphaFoldDB" id="A0A1M6BCC7"/>
<dbReference type="InterPro" id="IPR043461">
    <property type="entry name" value="LpxH-like"/>
</dbReference>
<dbReference type="RefSeq" id="WP_073992609.1">
    <property type="nucleotide sequence ID" value="NZ_FQYT01000003.1"/>
</dbReference>
<organism evidence="1 2">
    <name type="scientific">Parasporobacterium paucivorans DSM 15970</name>
    <dbReference type="NCBI Taxonomy" id="1122934"/>
    <lineage>
        <taxon>Bacteria</taxon>
        <taxon>Bacillati</taxon>
        <taxon>Bacillota</taxon>
        <taxon>Clostridia</taxon>
        <taxon>Lachnospirales</taxon>
        <taxon>Lachnospiraceae</taxon>
        <taxon>Parasporobacterium</taxon>
    </lineage>
</organism>
<dbReference type="GO" id="GO:0009245">
    <property type="term" value="P:lipid A biosynthetic process"/>
    <property type="evidence" value="ECO:0007669"/>
    <property type="project" value="TreeGrafter"/>
</dbReference>
<name>A0A1M6BCC7_9FIRM</name>
<reference evidence="1 2" key="1">
    <citation type="submission" date="2016-11" db="EMBL/GenBank/DDBJ databases">
        <authorList>
            <person name="Jaros S."/>
            <person name="Januszkiewicz K."/>
            <person name="Wedrychowicz H."/>
        </authorList>
    </citation>
    <scope>NUCLEOTIDE SEQUENCE [LARGE SCALE GENOMIC DNA]</scope>
    <source>
        <strain evidence="1 2">DSM 15970</strain>
    </source>
</reference>
<dbReference type="GO" id="GO:0016020">
    <property type="term" value="C:membrane"/>
    <property type="evidence" value="ECO:0007669"/>
    <property type="project" value="GOC"/>
</dbReference>
<dbReference type="PANTHER" id="PTHR34990">
    <property type="entry name" value="UDP-2,3-DIACYLGLUCOSAMINE HYDROLASE-RELATED"/>
    <property type="match status" value="1"/>
</dbReference>
<evidence type="ECO:0000313" key="1">
    <source>
        <dbReference type="EMBL" id="SHI46356.1"/>
    </source>
</evidence>
<dbReference type="Gene3D" id="3.60.21.10">
    <property type="match status" value="1"/>
</dbReference>
<dbReference type="OrthoDB" id="9773199at2"/>
<protein>
    <submittedName>
        <fullName evidence="1">UDP-2,3-diacylglucosamine pyrophosphatase LpxH</fullName>
    </submittedName>
</protein>
<evidence type="ECO:0000313" key="2">
    <source>
        <dbReference type="Proteomes" id="UP000184342"/>
    </source>
</evidence>
<proteinExistence type="predicted"/>
<dbReference type="InterPro" id="IPR029052">
    <property type="entry name" value="Metallo-depent_PP-like"/>
</dbReference>
<dbReference type="Proteomes" id="UP000184342">
    <property type="component" value="Unassembled WGS sequence"/>
</dbReference>